<proteinExistence type="predicted"/>
<dbReference type="InterPro" id="IPR027417">
    <property type="entry name" value="P-loop_NTPase"/>
</dbReference>
<feature type="coiled-coil region" evidence="1">
    <location>
        <begin position="625"/>
        <end position="743"/>
    </location>
</feature>
<dbReference type="InterPro" id="IPR021979">
    <property type="entry name" value="DUF3584"/>
</dbReference>
<evidence type="ECO:0000313" key="3">
    <source>
        <dbReference type="Proteomes" id="UP000243745"/>
    </source>
</evidence>
<feature type="coiled-coil region" evidence="1">
    <location>
        <begin position="315"/>
        <end position="356"/>
    </location>
</feature>
<gene>
    <name evidence="2" type="ORF">SAMN02910344_00028</name>
</gene>
<sequence>MSENYSVQKKTAGLNRLILVNSYIASGNGIYEFDFSRHTQINGANGSGKTSLLNLIPFFYGLEPGRITSISSVRKSFAGFYLPKADSSIIYEYVTHNGTMAHVVVSNASSNQGNTAVSYGFIPSAFNTMDYITQDSINGKFRPKTWMEYRDTLRKNGIKAEKIIYSVDFYRSVIQNIPMGDNAQLRKRYALSGGHCQLRYVGNIVHSIITGNISFDNIKLLLTDILKQEHRTPDLQIREQELTKWCSDTRAFKEISELTPNLQHILELFHVLSTAKEKLLSGYGSLLWYQNENDESLGNLIKQRDEEAESYQNFRQATEEAMTRLRSSKEAAEEKLSRQRKLVETMEEEREKFIDAEADKWREKYHNRSVIEGFIDSKKKQLATLSESYSFIESEYAATKAKLISKNKEDRAPIEAILHKYELEENSQLAEEDRKYQAQRNQIKEQEIQRKHELDLEITAKKNALKTLENEKNMFVVPPEMQQQLDEIDARLETAHGENGALQKTIMESTGKQHQAEAKCNQIALQYVQLQNQLENATARFGDLSRRLSADEGMLTGFLNEYIPEWKKSIGKIIREDLLDRTDLSPKIIDAPAEEIRDPAETAADSTKPEQYIRIDNLRLDIHDVAETQKDNSELEDERRRTGEQCEKLREKLGEMDREQNRLSTEIAECKNEINIARSKLLSEAALNDLNEKKKAVKEYIAQARIARETDISSQISDIQKELKRLEDELRKHHEKYVEMLQNSDTDHLANKSDIESRFDELKQTQMDLLKSIDNEFTTQVSTLNELKKSKLSKQNIDPKLIDKIHEECESYEKELKEINSKTALVSEYELWLSGNGNRISDERNLLTELERKLQGETEILNSKTKQNESTVKDFEKSIRELSDEIKSRENLQKNIRNCVTDLDSEHIVGKPTQIRPALTINSVLSETASGISEYRKAMRGLNDELGLLDSKMSSHRATSIYGMWNEARDLNKINYTFTGNETQSQQELILKTIAAQTLYTGILPEQKKMLLLQEKNFSHMISQYYHYLKEFDNRIQGFSRRISDVVTQNLQFEAFESFNIELETCIKQIASWDLIESIADSYENRYRLSGDYDLPDDAFINNLDNLAGKFVNGQLKNEVSELFNIVFKVTENGKEKTAKTAKNLKDLSSNGLTFLLICALYISLIHLSREGQDVNIHWPVDEMSKLSNKNIHILLQVMNRNRIAMVSAAPDLSTSIASEFKCIYRIARDGVYVNAEAVNPIGEAISRKLLES</sequence>
<keyword evidence="1" id="KW-0175">Coiled coil</keyword>
<name>A0A662ZDT3_9GAMM</name>
<feature type="coiled-coil region" evidence="1">
    <location>
        <begin position="802"/>
        <end position="892"/>
    </location>
</feature>
<keyword evidence="3" id="KW-1185">Reference proteome</keyword>
<dbReference type="Proteomes" id="UP000243745">
    <property type="component" value="Unassembled WGS sequence"/>
</dbReference>
<evidence type="ECO:0000313" key="2">
    <source>
        <dbReference type="EMBL" id="SFO96620.1"/>
    </source>
</evidence>
<reference evidence="2 3" key="1">
    <citation type="submission" date="2016-10" db="EMBL/GenBank/DDBJ databases">
        <authorList>
            <person name="Varghese N."/>
            <person name="Submissions S."/>
        </authorList>
    </citation>
    <scope>NUCLEOTIDE SEQUENCE [LARGE SCALE GENOMIC DNA]</scope>
    <source>
        <strain evidence="2 3">DSM 1361</strain>
    </source>
</reference>
<dbReference type="Pfam" id="PF12128">
    <property type="entry name" value="DUF3584"/>
    <property type="match status" value="1"/>
</dbReference>
<feature type="coiled-coil region" evidence="1">
    <location>
        <begin position="426"/>
        <end position="471"/>
    </location>
</feature>
<feature type="coiled-coil region" evidence="1">
    <location>
        <begin position="520"/>
        <end position="547"/>
    </location>
</feature>
<evidence type="ECO:0000256" key="1">
    <source>
        <dbReference type="SAM" id="Coils"/>
    </source>
</evidence>
<evidence type="ECO:0008006" key="4">
    <source>
        <dbReference type="Google" id="ProtNLM"/>
    </source>
</evidence>
<protein>
    <recommendedName>
        <fullName evidence="4">ATP-binding protein</fullName>
    </recommendedName>
</protein>
<accession>A0A662ZDT3</accession>
<dbReference type="AlphaFoldDB" id="A0A662ZDT3"/>
<dbReference type="RefSeq" id="WP_093139791.1">
    <property type="nucleotide sequence ID" value="NZ_FOXF01000001.1"/>
</dbReference>
<dbReference type="OrthoDB" id="9810371at2"/>
<organism evidence="2 3">
    <name type="scientific">Ruminobacter amylophilus</name>
    <dbReference type="NCBI Taxonomy" id="867"/>
    <lineage>
        <taxon>Bacteria</taxon>
        <taxon>Pseudomonadati</taxon>
        <taxon>Pseudomonadota</taxon>
        <taxon>Gammaproteobacteria</taxon>
        <taxon>Aeromonadales</taxon>
        <taxon>Succinivibrionaceae</taxon>
        <taxon>Ruminobacter</taxon>
    </lineage>
</organism>
<dbReference type="SUPFAM" id="SSF52540">
    <property type="entry name" value="P-loop containing nucleoside triphosphate hydrolases"/>
    <property type="match status" value="1"/>
</dbReference>
<dbReference type="EMBL" id="FOXF01000001">
    <property type="protein sequence ID" value="SFO96620.1"/>
    <property type="molecule type" value="Genomic_DNA"/>
</dbReference>